<keyword evidence="2" id="KW-1185">Reference proteome</keyword>
<comment type="caution">
    <text evidence="1">The sequence shown here is derived from an EMBL/GenBank/DDBJ whole genome shotgun (WGS) entry which is preliminary data.</text>
</comment>
<accession>A0ACB7RSA3</accession>
<reference evidence="1" key="1">
    <citation type="submission" date="2020-05" db="EMBL/GenBank/DDBJ databases">
        <title>Large-scale comparative analyses of tick genomes elucidate their genetic diversity and vector capacities.</title>
        <authorList>
            <person name="Jia N."/>
            <person name="Wang J."/>
            <person name="Shi W."/>
            <person name="Du L."/>
            <person name="Sun Y."/>
            <person name="Zhan W."/>
            <person name="Jiang J."/>
            <person name="Wang Q."/>
            <person name="Zhang B."/>
            <person name="Ji P."/>
            <person name="Sakyi L.B."/>
            <person name="Cui X."/>
            <person name="Yuan T."/>
            <person name="Jiang B."/>
            <person name="Yang W."/>
            <person name="Lam T.T.-Y."/>
            <person name="Chang Q."/>
            <person name="Ding S."/>
            <person name="Wang X."/>
            <person name="Zhu J."/>
            <person name="Ruan X."/>
            <person name="Zhao L."/>
            <person name="Wei J."/>
            <person name="Que T."/>
            <person name="Du C."/>
            <person name="Cheng J."/>
            <person name="Dai P."/>
            <person name="Han X."/>
            <person name="Huang E."/>
            <person name="Gao Y."/>
            <person name="Liu J."/>
            <person name="Shao H."/>
            <person name="Ye R."/>
            <person name="Li L."/>
            <person name="Wei W."/>
            <person name="Wang X."/>
            <person name="Wang C."/>
            <person name="Yang T."/>
            <person name="Huo Q."/>
            <person name="Li W."/>
            <person name="Guo W."/>
            <person name="Chen H."/>
            <person name="Zhou L."/>
            <person name="Ni X."/>
            <person name="Tian J."/>
            <person name="Zhou Y."/>
            <person name="Sheng Y."/>
            <person name="Liu T."/>
            <person name="Pan Y."/>
            <person name="Xia L."/>
            <person name="Li J."/>
            <person name="Zhao F."/>
            <person name="Cao W."/>
        </authorList>
    </citation>
    <scope>NUCLEOTIDE SEQUENCE</scope>
    <source>
        <strain evidence="1">Hyas-2018</strain>
    </source>
</reference>
<sequence>MLLTSGDLEKNPGPSTAQMLEKILENQAASDAKMDAMRQDISYLTSKSDKLAGYLDVIEEMGERISSLESLVRQQADKLTEYENKSRRNNLLVFGLPEVCGFAVESASSCVPACVSRSAWIRALLFYLDQLCLRLIAAVAVVTVVPLLRMG</sequence>
<protein>
    <submittedName>
        <fullName evidence="1">Uncharacterized protein</fullName>
    </submittedName>
</protein>
<dbReference type="Proteomes" id="UP000821845">
    <property type="component" value="Chromosome 7"/>
</dbReference>
<evidence type="ECO:0000313" key="1">
    <source>
        <dbReference type="EMBL" id="KAH6925070.1"/>
    </source>
</evidence>
<gene>
    <name evidence="1" type="ORF">HPB50_000292</name>
</gene>
<evidence type="ECO:0000313" key="2">
    <source>
        <dbReference type="Proteomes" id="UP000821845"/>
    </source>
</evidence>
<organism evidence="1 2">
    <name type="scientific">Hyalomma asiaticum</name>
    <name type="common">Tick</name>
    <dbReference type="NCBI Taxonomy" id="266040"/>
    <lineage>
        <taxon>Eukaryota</taxon>
        <taxon>Metazoa</taxon>
        <taxon>Ecdysozoa</taxon>
        <taxon>Arthropoda</taxon>
        <taxon>Chelicerata</taxon>
        <taxon>Arachnida</taxon>
        <taxon>Acari</taxon>
        <taxon>Parasitiformes</taxon>
        <taxon>Ixodida</taxon>
        <taxon>Ixodoidea</taxon>
        <taxon>Ixodidae</taxon>
        <taxon>Hyalomminae</taxon>
        <taxon>Hyalomma</taxon>
    </lineage>
</organism>
<proteinExistence type="predicted"/>
<dbReference type="EMBL" id="CM023487">
    <property type="protein sequence ID" value="KAH6925070.1"/>
    <property type="molecule type" value="Genomic_DNA"/>
</dbReference>
<name>A0ACB7RSA3_HYAAI</name>